<feature type="binding site" evidence="12">
    <location>
        <position position="455"/>
    </location>
    <ligand>
        <name>Ca(2+)</name>
        <dbReference type="ChEBI" id="CHEBI:29108"/>
    </ligand>
</feature>
<comment type="subcellular location">
    <subcellularLocation>
        <location evidence="9">Cytoplasm</location>
    </subcellularLocation>
</comment>
<dbReference type="HAMAP" id="MF_01491">
    <property type="entry name" value="RNase_J_bact"/>
    <property type="match status" value="1"/>
</dbReference>
<evidence type="ECO:0000256" key="9">
    <source>
        <dbReference type="HAMAP-Rule" id="MF_01491"/>
    </source>
</evidence>
<dbReference type="AlphaFoldDB" id="A0A1F8FUB4"/>
<evidence type="ECO:0000256" key="12">
    <source>
        <dbReference type="PIRSR" id="PIRSR004803-3"/>
    </source>
</evidence>
<dbReference type="Pfam" id="PF22505">
    <property type="entry name" value="RNase_J_b_CASP"/>
    <property type="match status" value="1"/>
</dbReference>
<feature type="binding site" evidence="12">
    <location>
        <position position="85"/>
    </location>
    <ligand>
        <name>Zn(2+)</name>
        <dbReference type="ChEBI" id="CHEBI:29105"/>
        <label>1</label>
        <note>catalytic</note>
    </ligand>
</feature>
<evidence type="ECO:0000259" key="13">
    <source>
        <dbReference type="SMART" id="SM00849"/>
    </source>
</evidence>
<keyword evidence="5 9" id="KW-0378">Hydrolase</keyword>
<feature type="domain" description="Metallo-beta-lactamase" evidence="13">
    <location>
        <begin position="30"/>
        <end position="215"/>
    </location>
</feature>
<name>A0A1F8FUB4_9BACT</name>
<keyword evidence="4 9" id="KW-0255">Endonuclease</keyword>
<feature type="binding site" evidence="12">
    <location>
        <position position="174"/>
    </location>
    <ligand>
        <name>Zn(2+)</name>
        <dbReference type="ChEBI" id="CHEBI:29105"/>
        <label>1</label>
        <note>catalytic</note>
    </ligand>
</feature>
<dbReference type="Pfam" id="PF00753">
    <property type="entry name" value="Lactamase_B"/>
    <property type="match status" value="1"/>
</dbReference>
<evidence type="ECO:0000256" key="11">
    <source>
        <dbReference type="PIRSR" id="PIRSR004803-2"/>
    </source>
</evidence>
<evidence type="ECO:0000256" key="6">
    <source>
        <dbReference type="ARBA" id="ARBA00022833"/>
    </source>
</evidence>
<feature type="binding site" evidence="12">
    <location>
        <position position="83"/>
    </location>
    <ligand>
        <name>Zn(2+)</name>
        <dbReference type="ChEBI" id="CHEBI:29105"/>
        <label>1</label>
        <note>catalytic</note>
    </ligand>
</feature>
<dbReference type="InterPro" id="IPR001279">
    <property type="entry name" value="Metallo-B-lactamas"/>
</dbReference>
<evidence type="ECO:0000256" key="3">
    <source>
        <dbReference type="ARBA" id="ARBA00022723"/>
    </source>
</evidence>
<dbReference type="SMART" id="SM00849">
    <property type="entry name" value="Lactamase_B"/>
    <property type="match status" value="1"/>
</dbReference>
<evidence type="ECO:0000256" key="7">
    <source>
        <dbReference type="ARBA" id="ARBA00022839"/>
    </source>
</evidence>
<dbReference type="CDD" id="cd07714">
    <property type="entry name" value="RNaseJ_MBL-fold"/>
    <property type="match status" value="1"/>
</dbReference>
<evidence type="ECO:0000313" key="14">
    <source>
        <dbReference type="EMBL" id="OGN16632.1"/>
    </source>
</evidence>
<dbReference type="InterPro" id="IPR055132">
    <property type="entry name" value="RNase_J_b_CASP"/>
</dbReference>
<comment type="subunit">
    <text evidence="9">Homodimer, may be a subunit of the RNA degradosome.</text>
</comment>
<evidence type="ECO:0000256" key="4">
    <source>
        <dbReference type="ARBA" id="ARBA00022759"/>
    </source>
</evidence>
<feature type="active site" description="Proton donor" evidence="10">
    <location>
        <position position="206"/>
    </location>
</feature>
<dbReference type="InterPro" id="IPR004613">
    <property type="entry name" value="RNase_J"/>
</dbReference>
<feature type="binding site" evidence="11">
    <location>
        <begin position="375"/>
        <end position="379"/>
    </location>
    <ligand>
        <name>substrate</name>
    </ligand>
</feature>
<evidence type="ECO:0000313" key="15">
    <source>
        <dbReference type="Proteomes" id="UP000177796"/>
    </source>
</evidence>
<protein>
    <recommendedName>
        <fullName evidence="9">Ribonuclease J</fullName>
        <shortName evidence="9">RNase J</shortName>
        <ecNumber evidence="9">3.1.-.-</ecNumber>
    </recommendedName>
</protein>
<dbReference type="Gene3D" id="3.40.50.10710">
    <property type="entry name" value="Metallo-hydrolase/oxidoreductase"/>
    <property type="match status" value="1"/>
</dbReference>
<feature type="binding site" evidence="12">
    <location>
        <position position="401"/>
    </location>
    <ligand>
        <name>Zn(2+)</name>
        <dbReference type="ChEBI" id="CHEBI:29105"/>
        <label>1</label>
        <note>catalytic</note>
    </ligand>
</feature>
<keyword evidence="7 9" id="KW-0269">Exonuclease</keyword>
<dbReference type="Pfam" id="PF07521">
    <property type="entry name" value="RMMBL"/>
    <property type="match status" value="1"/>
</dbReference>
<dbReference type="Pfam" id="PF17770">
    <property type="entry name" value="RNase_J_C"/>
    <property type="match status" value="1"/>
</dbReference>
<organism evidence="14 15">
    <name type="scientific">Candidatus Yanofskybacteria bacterium RIFCSPHIGHO2_02_FULL_46_19</name>
    <dbReference type="NCBI Taxonomy" id="1802684"/>
    <lineage>
        <taxon>Bacteria</taxon>
        <taxon>Candidatus Yanofskyibacteriota</taxon>
    </lineage>
</organism>
<dbReference type="InterPro" id="IPR041636">
    <property type="entry name" value="RNase_J_C"/>
</dbReference>
<reference evidence="14 15" key="1">
    <citation type="journal article" date="2016" name="Nat. Commun.">
        <title>Thousands of microbial genomes shed light on interconnected biogeochemical processes in an aquifer system.</title>
        <authorList>
            <person name="Anantharaman K."/>
            <person name="Brown C.T."/>
            <person name="Hug L.A."/>
            <person name="Sharon I."/>
            <person name="Castelle C.J."/>
            <person name="Probst A.J."/>
            <person name="Thomas B.C."/>
            <person name="Singh A."/>
            <person name="Wilkins M.J."/>
            <person name="Karaoz U."/>
            <person name="Brodie E.L."/>
            <person name="Williams K.H."/>
            <person name="Hubbard S.S."/>
            <person name="Banfield J.F."/>
        </authorList>
    </citation>
    <scope>NUCLEOTIDE SEQUENCE [LARGE SCALE GENOMIC DNA]</scope>
</reference>
<dbReference type="GO" id="GO:0003723">
    <property type="term" value="F:RNA binding"/>
    <property type="evidence" value="ECO:0007669"/>
    <property type="project" value="UniProtKB-UniRule"/>
</dbReference>
<comment type="cofactor">
    <cofactor evidence="12">
        <name>Ca(2+)</name>
        <dbReference type="ChEBI" id="CHEBI:29108"/>
    </cofactor>
    <text evidence="12">Binds 1 Ca(2+) cation per subunit. Seen in 1 crystal structure, it is not clear if it is physiologically important.</text>
</comment>
<dbReference type="EMBL" id="MGJY01000008">
    <property type="protein sequence ID" value="OGN16632.1"/>
    <property type="molecule type" value="Genomic_DNA"/>
</dbReference>
<proteinExistence type="inferred from homology"/>
<dbReference type="InterPro" id="IPR036866">
    <property type="entry name" value="RibonucZ/Hydroxyglut_hydro"/>
</dbReference>
<evidence type="ECO:0000256" key="8">
    <source>
        <dbReference type="ARBA" id="ARBA00022884"/>
    </source>
</evidence>
<dbReference type="PANTHER" id="PTHR43694:SF1">
    <property type="entry name" value="RIBONUCLEASE J"/>
    <property type="match status" value="1"/>
</dbReference>
<keyword evidence="3 12" id="KW-0479">Metal-binding</keyword>
<evidence type="ECO:0000256" key="1">
    <source>
        <dbReference type="ARBA" id="ARBA00022490"/>
    </source>
</evidence>
<comment type="function">
    <text evidence="9">An RNase that has 5'-3' exonuclease and possibly endonuclease activity. Involved in maturation of rRNA and in some organisms also mRNA maturation and/or decay.</text>
</comment>
<keyword evidence="1 9" id="KW-0963">Cytoplasm</keyword>
<evidence type="ECO:0000256" key="10">
    <source>
        <dbReference type="PIRSR" id="PIRSR004803-1"/>
    </source>
</evidence>
<evidence type="ECO:0000256" key="2">
    <source>
        <dbReference type="ARBA" id="ARBA00022722"/>
    </source>
</evidence>
<dbReference type="SUPFAM" id="SSF56281">
    <property type="entry name" value="Metallo-hydrolase/oxidoreductase"/>
    <property type="match status" value="1"/>
</dbReference>
<comment type="caution">
    <text evidence="9">Lacks conserved residue(s) required for the propagation of feature annotation.</text>
</comment>
<feature type="binding site" evidence="12">
    <location>
        <position position="58"/>
    </location>
    <ligand>
        <name>Ca(2+)</name>
        <dbReference type="ChEBI" id="CHEBI:29108"/>
    </ligand>
</feature>
<evidence type="ECO:0000256" key="5">
    <source>
        <dbReference type="ARBA" id="ARBA00022801"/>
    </source>
</evidence>
<dbReference type="GO" id="GO:0004521">
    <property type="term" value="F:RNA endonuclease activity"/>
    <property type="evidence" value="ECO:0007669"/>
    <property type="project" value="UniProtKB-UniRule"/>
</dbReference>
<dbReference type="Gene3D" id="3.60.15.10">
    <property type="entry name" value="Ribonuclease Z/Hydroxyacylglutathione hydrolase-like"/>
    <property type="match status" value="1"/>
</dbReference>
<feature type="binding site" evidence="12">
    <location>
        <position position="60"/>
    </location>
    <ligand>
        <name>Ca(2+)</name>
        <dbReference type="ChEBI" id="CHEBI:29108"/>
    </ligand>
</feature>
<dbReference type="GO" id="GO:0006364">
    <property type="term" value="P:rRNA processing"/>
    <property type="evidence" value="ECO:0007669"/>
    <property type="project" value="UniProtKB-UniRule"/>
</dbReference>
<dbReference type="EC" id="3.1.-.-" evidence="9"/>
<keyword evidence="12" id="KW-0106">Calcium</keyword>
<feature type="binding site" evidence="12">
    <location>
        <position position="87"/>
    </location>
    <ligand>
        <name>Zn(2+)</name>
        <dbReference type="ChEBI" id="CHEBI:29105"/>
        <label>1</label>
        <note>catalytic</note>
    </ligand>
</feature>
<dbReference type="InterPro" id="IPR030854">
    <property type="entry name" value="RNase_J_bac"/>
</dbReference>
<dbReference type="Gene3D" id="3.10.20.580">
    <property type="match status" value="1"/>
</dbReference>
<dbReference type="NCBIfam" id="TIGR00649">
    <property type="entry name" value="MG423"/>
    <property type="match status" value="1"/>
</dbReference>
<feature type="binding site" evidence="12">
    <location>
        <position position="152"/>
    </location>
    <ligand>
        <name>Zn(2+)</name>
        <dbReference type="ChEBI" id="CHEBI:29105"/>
        <label>1</label>
        <note>catalytic</note>
    </ligand>
</feature>
<dbReference type="GO" id="GO:0008270">
    <property type="term" value="F:zinc ion binding"/>
    <property type="evidence" value="ECO:0007669"/>
    <property type="project" value="InterPro"/>
</dbReference>
<keyword evidence="2 9" id="KW-0540">Nuclease</keyword>
<gene>
    <name evidence="9" type="primary">rnj</name>
    <name evidence="14" type="ORF">A3C81_01395</name>
</gene>
<dbReference type="PIRSF" id="PIRSF004803">
    <property type="entry name" value="RnjA"/>
    <property type="match status" value="1"/>
</dbReference>
<accession>A0A1F8FUB4</accession>
<comment type="similarity">
    <text evidence="9">Belongs to the metallo-beta-lactamase superfamily. RNA-metabolizing metallo-beta-lactamase-like family. Bacterial RNase J subfamily.</text>
</comment>
<feature type="binding site" evidence="12">
    <location>
        <position position="88"/>
    </location>
    <ligand>
        <name>Zn(2+)</name>
        <dbReference type="ChEBI" id="CHEBI:29105"/>
        <label>1</label>
        <note>catalytic</note>
    </ligand>
</feature>
<keyword evidence="6 12" id="KW-0862">Zinc</keyword>
<dbReference type="GO" id="GO:0005737">
    <property type="term" value="C:cytoplasm"/>
    <property type="evidence" value="ECO:0007669"/>
    <property type="project" value="UniProtKB-SubCell"/>
</dbReference>
<keyword evidence="8 9" id="KW-0694">RNA-binding</keyword>
<dbReference type="InterPro" id="IPR042173">
    <property type="entry name" value="RNase_J_2"/>
</dbReference>
<feature type="active site" description="Proton acceptor" evidence="10">
    <location>
        <position position="379"/>
    </location>
</feature>
<keyword evidence="9" id="KW-0698">rRNA processing</keyword>
<dbReference type="InterPro" id="IPR011108">
    <property type="entry name" value="RMMBL"/>
</dbReference>
<dbReference type="Proteomes" id="UP000177796">
    <property type="component" value="Unassembled WGS sequence"/>
</dbReference>
<dbReference type="PANTHER" id="PTHR43694">
    <property type="entry name" value="RIBONUCLEASE J"/>
    <property type="match status" value="1"/>
</dbReference>
<comment type="caution">
    <text evidence="14">The sequence shown here is derived from an EMBL/GenBank/DDBJ whole genome shotgun (WGS) entry which is preliminary data.</text>
</comment>
<dbReference type="GO" id="GO:0004534">
    <property type="term" value="F:5'-3' RNA exonuclease activity"/>
    <property type="evidence" value="ECO:0007669"/>
    <property type="project" value="UniProtKB-UniRule"/>
</dbReference>
<comment type="cofactor">
    <cofactor evidence="12">
        <name>Zn(2+)</name>
        <dbReference type="ChEBI" id="CHEBI:29105"/>
    </cofactor>
    <text evidence="12">Binds 2 Zn(2+) ions per subunit. It is not clear if Zn(2+) or Mg(2+) is physiologically important.</text>
</comment>
<sequence length="568" mass="63604">MALQTNGAPPHPTKKGVLRFLPLGGCGEVTRSCYIYEYEDDIIIVDMGFQFAEDDMPGIDYVIPNISYLRKKQRNIRGIIITHGHLDHIGAIPYLLEPLGNPTIYATALARGMILKRQEEFPHAPRPKIEIVEPASTLRLGKFSVEFFHVNHNIPASLGVVLRSPAGAVVHTGDWKFDLTPINEQPADITRLHEIANEGVMLLVSDSTDAAIPGHQVSEREIQKSLDQIFQVAPGRIIAATFSSLLTRIQQLIWLSEEYNRRVVIEGRGMKDNVAVAQELGYLKIKRETCITSKDADQYKDKEITIAATGAQGEDRSALMRIANNEHKSVALKPTDSVIFSSSVIPGNEATVQRLKDILYKRAGKIYHSLTMDIHAGGHAKQDDLSEMIRIMKPRYFIPIHGNYFMLKEHTDLAKAEGVPEANAIIAEDGEVIEMNQDFIVKLKEKAAVNLVMVDGLGVGDVQEVVLRDRQMLSEDGIFVIIALVDSQSGLVRGSPDIISRGFVYLKESRELLAQTRHVVRRVVEESTNRMHPINWTHIKDNVRERVGSFLFQKTKRRPMVLPVIIEV</sequence>